<dbReference type="OrthoDB" id="4075615at2"/>
<dbReference type="RefSeq" id="WP_006972951.1">
    <property type="nucleotide sequence ID" value="NZ_ABCS01000038.1"/>
</dbReference>
<sequence>MTSASLPRRARIPGAHVTGRHCASTGLANLANFHGLPWTEALCFGLGGGLGLWYLALPGLRPSRLVHGRSLDFERRFFEAIGAEFRWVEGLAPQAAEDELKRAIVEGRLPLLLTDIYHLPYLDDVHFPGHVICAWAYDDDAETFLVSDMHRAELQAIPYAAMAKARVCRSPPLVHDGNVYAPSSLPQLDEAQLAPRVVAAIVENAARLLADGPNFRGAAALDSWLADLDAWPKLEDWRRCARFAYEVIERRGTGGGAFRGIYAEFLDEAAGLSAAVAALDLAPAMRALAAAWTQLAQALRELSEASDPRPGLERVRDRLRGIQAGERGYYQRALTLRSAG</sequence>
<proteinExistence type="predicted"/>
<dbReference type="STRING" id="391625.PPSIR1_01969"/>
<dbReference type="Pfam" id="PF16169">
    <property type="entry name" value="DUF4872"/>
    <property type="match status" value="1"/>
</dbReference>
<evidence type="ECO:0000259" key="1">
    <source>
        <dbReference type="Pfam" id="PF14399"/>
    </source>
</evidence>
<reference evidence="3 4" key="1">
    <citation type="submission" date="2007-06" db="EMBL/GenBank/DDBJ databases">
        <authorList>
            <person name="Shimkets L."/>
            <person name="Ferriera S."/>
            <person name="Johnson J."/>
            <person name="Kravitz S."/>
            <person name="Beeson K."/>
            <person name="Sutton G."/>
            <person name="Rogers Y.-H."/>
            <person name="Friedman R."/>
            <person name="Frazier M."/>
            <person name="Venter J.C."/>
        </authorList>
    </citation>
    <scope>NUCLEOTIDE SEQUENCE [LARGE SCALE GENOMIC DNA]</scope>
    <source>
        <strain evidence="3 4">SIR-1</strain>
    </source>
</reference>
<dbReference type="InterPro" id="IPR032369">
    <property type="entry name" value="DUF4872"/>
</dbReference>
<name>A6G8A6_9BACT</name>
<dbReference type="EMBL" id="ABCS01000038">
    <property type="protein sequence ID" value="EDM77947.1"/>
    <property type="molecule type" value="Genomic_DNA"/>
</dbReference>
<dbReference type="eggNOG" id="COG4990">
    <property type="taxonomic scope" value="Bacteria"/>
</dbReference>
<evidence type="ECO:0008006" key="5">
    <source>
        <dbReference type="Google" id="ProtNLM"/>
    </source>
</evidence>
<dbReference type="Pfam" id="PF14399">
    <property type="entry name" value="BtrH_N"/>
    <property type="match status" value="1"/>
</dbReference>
<evidence type="ECO:0000259" key="2">
    <source>
        <dbReference type="Pfam" id="PF16169"/>
    </source>
</evidence>
<dbReference type="AlphaFoldDB" id="A6G8A6"/>
<gene>
    <name evidence="3" type="ORF">PPSIR1_01969</name>
</gene>
<dbReference type="InterPro" id="IPR026935">
    <property type="entry name" value="BtrH_N"/>
</dbReference>
<keyword evidence="4" id="KW-1185">Reference proteome</keyword>
<dbReference type="Proteomes" id="UP000005801">
    <property type="component" value="Unassembled WGS sequence"/>
</dbReference>
<feature type="domain" description="DUF4872" evidence="2">
    <location>
        <begin position="161"/>
        <end position="331"/>
    </location>
</feature>
<evidence type="ECO:0000313" key="4">
    <source>
        <dbReference type="Proteomes" id="UP000005801"/>
    </source>
</evidence>
<accession>A6G8A6</accession>
<protein>
    <recommendedName>
        <fullName evidence="5">DUF4872 domain-containing protein</fullName>
    </recommendedName>
</protein>
<evidence type="ECO:0000313" key="3">
    <source>
        <dbReference type="EMBL" id="EDM77947.1"/>
    </source>
</evidence>
<feature type="domain" description="Butirosin biosynthesis protein H N-terminal" evidence="1">
    <location>
        <begin position="21"/>
        <end position="148"/>
    </location>
</feature>
<comment type="caution">
    <text evidence="3">The sequence shown here is derived from an EMBL/GenBank/DDBJ whole genome shotgun (WGS) entry which is preliminary data.</text>
</comment>
<organism evidence="3 4">
    <name type="scientific">Plesiocystis pacifica SIR-1</name>
    <dbReference type="NCBI Taxonomy" id="391625"/>
    <lineage>
        <taxon>Bacteria</taxon>
        <taxon>Pseudomonadati</taxon>
        <taxon>Myxococcota</taxon>
        <taxon>Polyangia</taxon>
        <taxon>Nannocystales</taxon>
        <taxon>Nannocystaceae</taxon>
        <taxon>Plesiocystis</taxon>
    </lineage>
</organism>